<dbReference type="PANTHER" id="PTHR37478">
    <property type="match status" value="1"/>
</dbReference>
<evidence type="ECO:0000256" key="1">
    <source>
        <dbReference type="ARBA" id="ARBA00009350"/>
    </source>
</evidence>
<dbReference type="HAMAP" id="MF_00674">
    <property type="entry name" value="UPF0251"/>
    <property type="match status" value="1"/>
</dbReference>
<gene>
    <name evidence="3" type="ORF">ENJ89_01815</name>
</gene>
<name>A0A7V5PN16_CALAY</name>
<evidence type="ECO:0000256" key="2">
    <source>
        <dbReference type="HAMAP-Rule" id="MF_00674"/>
    </source>
</evidence>
<dbReference type="InterPro" id="IPR036388">
    <property type="entry name" value="WH-like_DNA-bd_sf"/>
</dbReference>
<dbReference type="PANTHER" id="PTHR37478:SF2">
    <property type="entry name" value="UPF0251 PROTEIN TK0562"/>
    <property type="match status" value="1"/>
</dbReference>
<comment type="similarity">
    <text evidence="1 2">Belongs to the UPF0251 family.</text>
</comment>
<dbReference type="InterPro" id="IPR002852">
    <property type="entry name" value="UPF0251"/>
</dbReference>
<organism evidence="3">
    <name type="scientific">Caldithrix abyssi</name>
    <dbReference type="NCBI Taxonomy" id="187145"/>
    <lineage>
        <taxon>Bacteria</taxon>
        <taxon>Pseudomonadati</taxon>
        <taxon>Calditrichota</taxon>
        <taxon>Calditrichia</taxon>
        <taxon>Calditrichales</taxon>
        <taxon>Calditrichaceae</taxon>
        <taxon>Caldithrix</taxon>
    </lineage>
</organism>
<evidence type="ECO:0000313" key="3">
    <source>
        <dbReference type="EMBL" id="HHJ51906.1"/>
    </source>
</evidence>
<comment type="caution">
    <text evidence="3">The sequence shown here is derived from an EMBL/GenBank/DDBJ whole genome shotgun (WGS) entry which is preliminary data.</text>
</comment>
<dbReference type="AlphaFoldDB" id="A0A7V5PN16"/>
<dbReference type="Gene3D" id="1.10.10.10">
    <property type="entry name" value="Winged helix-like DNA-binding domain superfamily/Winged helix DNA-binding domain"/>
    <property type="match status" value="1"/>
</dbReference>
<dbReference type="EMBL" id="DROD01000133">
    <property type="protein sequence ID" value="HHJ51906.1"/>
    <property type="molecule type" value="Genomic_DNA"/>
</dbReference>
<proteinExistence type="inferred from homology"/>
<protein>
    <recommendedName>
        <fullName evidence="2">UPF0251 protein ENJ89_01815</fullName>
    </recommendedName>
</protein>
<reference evidence="3" key="1">
    <citation type="journal article" date="2020" name="mSystems">
        <title>Genome- and Community-Level Interaction Insights into Carbon Utilization and Element Cycling Functions of Hydrothermarchaeota in Hydrothermal Sediment.</title>
        <authorList>
            <person name="Zhou Z."/>
            <person name="Liu Y."/>
            <person name="Xu W."/>
            <person name="Pan J."/>
            <person name="Luo Z.H."/>
            <person name="Li M."/>
        </authorList>
    </citation>
    <scope>NUCLEOTIDE SEQUENCE [LARGE SCALE GENOMIC DNA]</scope>
    <source>
        <strain evidence="3">HyVt-527</strain>
    </source>
</reference>
<dbReference type="Proteomes" id="UP000886124">
    <property type="component" value="Unassembled WGS sequence"/>
</dbReference>
<dbReference type="Pfam" id="PF02001">
    <property type="entry name" value="DUF134"/>
    <property type="match status" value="1"/>
</dbReference>
<sequence length="149" mass="16626">MRGPYRKRWVANPPRYTLFKPSGIPGQELPVIILTIDEFEAIRLADLMGLDHQRAADQMGISRPTFSRLIEKARHKYAKALVEGFALRIEGGHVDFQQPFFECDHCGAVFPPSGSERCPECASANVHPWAGGKHRGHGHGWGRGKGGRR</sequence>
<accession>A0A7V5PN16</accession>